<dbReference type="GO" id="GO:0005840">
    <property type="term" value="C:ribosome"/>
    <property type="evidence" value="ECO:0007669"/>
    <property type="project" value="UniProtKB-KW"/>
</dbReference>
<dbReference type="HAMAP" id="MF_01326_B">
    <property type="entry name" value="Ribosomal_uL24_B"/>
    <property type="match status" value="1"/>
</dbReference>
<reference evidence="9 10" key="1">
    <citation type="submission" date="2020-08" db="EMBL/GenBank/DDBJ databases">
        <title>Genome sequence of Hymenobacter qilianensis JCM 19763T.</title>
        <authorList>
            <person name="Hyun D.-W."/>
            <person name="Bae J.-W."/>
        </authorList>
    </citation>
    <scope>NUCLEOTIDE SEQUENCE [LARGE SCALE GENOMIC DNA]</scope>
    <source>
        <strain evidence="9 10">JCM 19763</strain>
    </source>
</reference>
<dbReference type="InterPro" id="IPR005824">
    <property type="entry name" value="KOW"/>
</dbReference>
<dbReference type="GO" id="GO:0003735">
    <property type="term" value="F:structural constituent of ribosome"/>
    <property type="evidence" value="ECO:0007669"/>
    <property type="project" value="InterPro"/>
</dbReference>
<accession>A0A7H0H0L1</accession>
<evidence type="ECO:0000256" key="1">
    <source>
        <dbReference type="ARBA" id="ARBA00010618"/>
    </source>
</evidence>
<dbReference type="PROSITE" id="PS01108">
    <property type="entry name" value="RIBOSOMAL_L24"/>
    <property type="match status" value="1"/>
</dbReference>
<evidence type="ECO:0000313" key="10">
    <source>
        <dbReference type="Proteomes" id="UP000516093"/>
    </source>
</evidence>
<gene>
    <name evidence="5 9" type="primary">rplX</name>
    <name evidence="9" type="ORF">H9L05_10340</name>
</gene>
<dbReference type="EMBL" id="CP060784">
    <property type="protein sequence ID" value="QNP54077.1"/>
    <property type="molecule type" value="Genomic_DNA"/>
</dbReference>
<dbReference type="GO" id="GO:0019843">
    <property type="term" value="F:rRNA binding"/>
    <property type="evidence" value="ECO:0007669"/>
    <property type="project" value="UniProtKB-UniRule"/>
</dbReference>
<dbReference type="Pfam" id="PF17136">
    <property type="entry name" value="ribosomal_L24"/>
    <property type="match status" value="1"/>
</dbReference>
<dbReference type="GO" id="GO:1990904">
    <property type="term" value="C:ribonucleoprotein complex"/>
    <property type="evidence" value="ECO:0007669"/>
    <property type="project" value="UniProtKB-KW"/>
</dbReference>
<evidence type="ECO:0000256" key="4">
    <source>
        <dbReference type="ARBA" id="ARBA00035206"/>
    </source>
</evidence>
<keyword evidence="10" id="KW-1185">Reference proteome</keyword>
<dbReference type="InterPro" id="IPR057264">
    <property type="entry name" value="Ribosomal_uL24_C"/>
</dbReference>
<keyword evidence="2 5" id="KW-0689">Ribosomal protein</keyword>
<dbReference type="NCBIfam" id="TIGR01079">
    <property type="entry name" value="rplX_bact"/>
    <property type="match status" value="1"/>
</dbReference>
<dbReference type="InterPro" id="IPR008991">
    <property type="entry name" value="Translation_prot_SH3-like_sf"/>
</dbReference>
<organism evidence="9 10">
    <name type="scientific">Hymenobacter qilianensis</name>
    <dbReference type="NCBI Taxonomy" id="1385715"/>
    <lineage>
        <taxon>Bacteria</taxon>
        <taxon>Pseudomonadati</taxon>
        <taxon>Bacteroidota</taxon>
        <taxon>Cytophagia</taxon>
        <taxon>Cytophagales</taxon>
        <taxon>Hymenobacteraceae</taxon>
        <taxon>Hymenobacter</taxon>
    </lineage>
</organism>
<dbReference type="Gene3D" id="2.30.30.30">
    <property type="match status" value="1"/>
</dbReference>
<keyword evidence="5" id="KW-0694">RNA-binding</keyword>
<name>A0A7H0H0L1_9BACT</name>
<sequence length="118" mass="13133">MHVKTGDTVKVIAGDERGKTGTIKSVNRTSQRVIIEGLNLVTKHNKPSAKNPQGGITKIEAPIHVSNVQPIDPKTGERVRKNAPSKTPNPALRQWLDSEKYIRKTWCLRSRRNSSSRA</sequence>
<proteinExistence type="inferred from homology"/>
<dbReference type="Proteomes" id="UP000516093">
    <property type="component" value="Chromosome"/>
</dbReference>
<evidence type="ECO:0000256" key="6">
    <source>
        <dbReference type="RuleBase" id="RU003477"/>
    </source>
</evidence>
<comment type="function">
    <text evidence="5">One of two assembly initiator proteins, it binds directly to the 5'-end of the 23S rRNA, where it nucleates assembly of the 50S subunit.</text>
</comment>
<keyword evidence="3 5" id="KW-0687">Ribonucleoprotein</keyword>
<evidence type="ECO:0000313" key="9">
    <source>
        <dbReference type="EMBL" id="QNP54077.1"/>
    </source>
</evidence>
<evidence type="ECO:0000256" key="2">
    <source>
        <dbReference type="ARBA" id="ARBA00022980"/>
    </source>
</evidence>
<dbReference type="SMART" id="SM00739">
    <property type="entry name" value="KOW"/>
    <property type="match status" value="1"/>
</dbReference>
<dbReference type="SUPFAM" id="SSF50104">
    <property type="entry name" value="Translation proteins SH3-like domain"/>
    <property type="match status" value="1"/>
</dbReference>
<keyword evidence="5" id="KW-0699">rRNA-binding</keyword>
<feature type="domain" description="KOW" evidence="8">
    <location>
        <begin position="2"/>
        <end position="29"/>
    </location>
</feature>
<dbReference type="Pfam" id="PF00467">
    <property type="entry name" value="KOW"/>
    <property type="match status" value="1"/>
</dbReference>
<evidence type="ECO:0000256" key="3">
    <source>
        <dbReference type="ARBA" id="ARBA00023274"/>
    </source>
</evidence>
<comment type="function">
    <text evidence="5">One of the proteins that surrounds the polypeptide exit tunnel on the outside of the subunit.</text>
</comment>
<dbReference type="GO" id="GO:0006412">
    <property type="term" value="P:translation"/>
    <property type="evidence" value="ECO:0007669"/>
    <property type="project" value="UniProtKB-UniRule"/>
</dbReference>
<dbReference type="AlphaFoldDB" id="A0A7H0H0L1"/>
<evidence type="ECO:0000256" key="7">
    <source>
        <dbReference type="SAM" id="MobiDB-lite"/>
    </source>
</evidence>
<protein>
    <recommendedName>
        <fullName evidence="4 5">Large ribosomal subunit protein uL24</fullName>
    </recommendedName>
</protein>
<dbReference type="CDD" id="cd06089">
    <property type="entry name" value="KOW_RPL26"/>
    <property type="match status" value="1"/>
</dbReference>
<dbReference type="KEGG" id="hqi:H9L05_10340"/>
<dbReference type="InterPro" id="IPR014722">
    <property type="entry name" value="Rib_uL2_dom2"/>
</dbReference>
<feature type="region of interest" description="Disordered" evidence="7">
    <location>
        <begin position="68"/>
        <end position="95"/>
    </location>
</feature>
<comment type="subunit">
    <text evidence="5">Part of the 50S ribosomal subunit.</text>
</comment>
<evidence type="ECO:0000256" key="5">
    <source>
        <dbReference type="HAMAP-Rule" id="MF_01326"/>
    </source>
</evidence>
<evidence type="ECO:0000259" key="8">
    <source>
        <dbReference type="SMART" id="SM00739"/>
    </source>
</evidence>
<comment type="similarity">
    <text evidence="1 5 6">Belongs to the universal ribosomal protein uL24 family.</text>
</comment>
<dbReference type="InterPro" id="IPR003256">
    <property type="entry name" value="Ribosomal_uL24"/>
</dbReference>
<dbReference type="InterPro" id="IPR041988">
    <property type="entry name" value="Ribosomal_uL24_KOW"/>
</dbReference>
<dbReference type="PANTHER" id="PTHR12903">
    <property type="entry name" value="MITOCHONDRIAL RIBOSOMAL PROTEIN L24"/>
    <property type="match status" value="1"/>
</dbReference>
<dbReference type="InterPro" id="IPR005825">
    <property type="entry name" value="Ribosomal_uL24_CS"/>
</dbReference>